<reference evidence="2 3" key="1">
    <citation type="journal article" date="2023" name="Plant Biotechnol. J.">
        <title>Chromosome-level wild Hevea brasiliensis genome provides new tools for genomic-assisted breeding and valuable loci to elevate rubber yield.</title>
        <authorList>
            <person name="Cheng H."/>
            <person name="Song X."/>
            <person name="Hu Y."/>
            <person name="Wu T."/>
            <person name="Yang Q."/>
            <person name="An Z."/>
            <person name="Feng S."/>
            <person name="Deng Z."/>
            <person name="Wu W."/>
            <person name="Zeng X."/>
            <person name="Tu M."/>
            <person name="Wang X."/>
            <person name="Huang H."/>
        </authorList>
    </citation>
    <scope>NUCLEOTIDE SEQUENCE [LARGE SCALE GENOMIC DNA]</scope>
    <source>
        <strain evidence="2">MT/VB/25A 57/8</strain>
    </source>
</reference>
<protein>
    <submittedName>
        <fullName evidence="2">Uncharacterized protein</fullName>
    </submittedName>
</protein>
<name>A0ABQ9LR12_HEVBR</name>
<feature type="coiled-coil region" evidence="1">
    <location>
        <begin position="742"/>
        <end position="953"/>
    </location>
</feature>
<accession>A0ABQ9LR12</accession>
<evidence type="ECO:0000313" key="2">
    <source>
        <dbReference type="EMBL" id="KAJ9170429.1"/>
    </source>
</evidence>
<comment type="caution">
    <text evidence="2">The sequence shown here is derived from an EMBL/GenBank/DDBJ whole genome shotgun (WGS) entry which is preliminary data.</text>
</comment>
<keyword evidence="1" id="KW-0175">Coiled coil</keyword>
<keyword evidence="3" id="KW-1185">Reference proteome</keyword>
<organism evidence="2 3">
    <name type="scientific">Hevea brasiliensis</name>
    <name type="common">Para rubber tree</name>
    <name type="synonym">Siphonia brasiliensis</name>
    <dbReference type="NCBI Taxonomy" id="3981"/>
    <lineage>
        <taxon>Eukaryota</taxon>
        <taxon>Viridiplantae</taxon>
        <taxon>Streptophyta</taxon>
        <taxon>Embryophyta</taxon>
        <taxon>Tracheophyta</taxon>
        <taxon>Spermatophyta</taxon>
        <taxon>Magnoliopsida</taxon>
        <taxon>eudicotyledons</taxon>
        <taxon>Gunneridae</taxon>
        <taxon>Pentapetalae</taxon>
        <taxon>rosids</taxon>
        <taxon>fabids</taxon>
        <taxon>Malpighiales</taxon>
        <taxon>Euphorbiaceae</taxon>
        <taxon>Crotonoideae</taxon>
        <taxon>Micrandreae</taxon>
        <taxon>Hevea</taxon>
    </lineage>
</organism>
<evidence type="ECO:0000256" key="1">
    <source>
        <dbReference type="SAM" id="Coils"/>
    </source>
</evidence>
<dbReference type="Proteomes" id="UP001174677">
    <property type="component" value="Chromosome 10"/>
</dbReference>
<proteinExistence type="predicted"/>
<dbReference type="EMBL" id="JARPOI010000010">
    <property type="protein sequence ID" value="KAJ9170429.1"/>
    <property type="molecule type" value="Genomic_DNA"/>
</dbReference>
<feature type="coiled-coil region" evidence="1">
    <location>
        <begin position="1208"/>
        <end position="1274"/>
    </location>
</feature>
<evidence type="ECO:0000313" key="3">
    <source>
        <dbReference type="Proteomes" id="UP001174677"/>
    </source>
</evidence>
<dbReference type="PANTHER" id="PTHR45287">
    <property type="entry name" value="OS03G0691500 PROTEIN"/>
    <property type="match status" value="1"/>
</dbReference>
<feature type="coiled-coil region" evidence="1">
    <location>
        <begin position="103"/>
        <end position="424"/>
    </location>
</feature>
<feature type="coiled-coil region" evidence="1">
    <location>
        <begin position="478"/>
        <end position="698"/>
    </location>
</feature>
<dbReference type="InterPro" id="IPR040262">
    <property type="entry name" value="At4g38062-like"/>
</dbReference>
<gene>
    <name evidence="2" type="ORF">P3X46_018536</name>
</gene>
<feature type="coiled-coil region" evidence="1">
    <location>
        <begin position="1"/>
        <end position="63"/>
    </location>
</feature>
<dbReference type="PANTHER" id="PTHR45287:SF4">
    <property type="entry name" value="OS03G0691500 PROTEIN"/>
    <property type="match status" value="1"/>
</dbReference>
<sequence>MDRACEELDEAKAEIEKLRVDLKCKAELSENLKKAHNDRIIKIQQANSKIEKQTQELSEKAEEICVARKMCEDLQCSLNEKDSIIRRLSSSNDKLRVDCDEKHKKWEEERRGLLLALDEANEKNIDKEQKINVFMAEIEGLKGLLSTSQKKCLEAEKKAKESKELRERDDTLLKLEEENSKLEDQLKWKKEQFKHLEEAHEKLRNQLRESKKEWELEKSALIDEICSLQTSLDSQTRISDDLQNQLKMCNQALAHEESRRKYLETEICEFKSRFETAFTECQDAKSQLERLTAQRDKEIAALRHSLGTKETFYKEIEYRAGKLEQENQELLESLKELQEAQIHEVGNSSSLAKLRNKLKRVEQMHQDCSANLRAKEAEWSSQLEKLTQELNGYRSALESKETEAKELELELENCHSAIMQLELRNEEASVMLLVLKSELEEAHLTHKNAEVAMNLHDKERDETVSLLMRQLEMKNTALAKALESKKEWELEKSALIDQICSLQTSLDSQTRISDDLQNQLKMCNQALAHEESRRKYLETEICEFKSRFETAFTECQDAKSQLERLTTQRDKEIAALRHSLGTKETFYKEIEYRAGKLEQENQELLESLKELQEAQIHEVGNSSSLAKLRNKLKRVEQMHQDCSANLRAKEAEWSSQLEKLTQELNGYRSALESKETAAKELELELENCHSAIMQLELRNEEASVMLLVLKSELEEAHLTHKNAEVAMNLHDKERDETVSLLMRQLEMKNTALAKALEDNNEERQKAAALLKRVESLDFIEEQKLLLEKELERCKEILQESSMSQLHFKEQALQTERELQEKIRELCDALDMANSELTTEREKAVSLSMKAAYLDTIEEKRQLMEKELEQYSEMLQESSRKQIRLEEQAFDMETDFKEKLREVCDALDNANSELHEEREKVASLLRRVESFNFIEEQQNLMQKELGRYKQMIEESSKCQLHLQKETLQKESDSQEKLQEVCAALDRANSELALKICEVQAVEFELWIWKSIAQRLNDDLEENQALRKELEASLLAQVEVGETFKQELKSRESEAAASARMEAVMSFELEKESFLRTMREKDMILEDLQKEIGWLEEESLRRDFEDAVVAHVGAERTLEFEKENFRQLLEEKDHSIDELLQFVGSMEQKLNCSLSSFSSELAEKQAEIGLVHDAWEKIAATEILAQLEIEEKKLMIVELEGDICSIQQKLEAQEKSMSSSQQQALEIEAKLEAKQVEMTKLTNQMKTKLRTSEAMVNELTSEKRNLVEDVMKLSTERENLLGFIVGLCDRISQFSNEDEQLVGTLERMMQSLSDSGSGLALMGDGEVLKSVEEIENTNPSPTTEKFQAVLGLDRSPFRELN</sequence>